<dbReference type="AlphaFoldDB" id="A0A2T0VM91"/>
<protein>
    <submittedName>
        <fullName evidence="2">Uncharacterized protein</fullName>
    </submittedName>
</protein>
<keyword evidence="3" id="KW-1185">Reference proteome</keyword>
<feature type="transmembrane region" description="Helical" evidence="1">
    <location>
        <begin position="21"/>
        <end position="41"/>
    </location>
</feature>
<reference evidence="2 3" key="1">
    <citation type="submission" date="2018-03" db="EMBL/GenBank/DDBJ databases">
        <title>Genomic Encyclopedia of Archaeal and Bacterial Type Strains, Phase II (KMG-II): from individual species to whole genera.</title>
        <authorList>
            <person name="Goeker M."/>
        </authorList>
    </citation>
    <scope>NUCLEOTIDE SEQUENCE [LARGE SCALE GENOMIC DNA]</scope>
    <source>
        <strain evidence="2 3">DSM 13175</strain>
    </source>
</reference>
<sequence length="114" mass="12900">VATGLYLLLTEMIRIDRRALLKAYAITVPLYLLSVIVNNWFTDIFNEQSNYLFTYAPGSAAPLVHLYNLGSDITVSGMTFNPVYILSLAIIGAVIMFLMYLLARLRYVRQESTN</sequence>
<proteinExistence type="predicted"/>
<evidence type="ECO:0000256" key="1">
    <source>
        <dbReference type="SAM" id="Phobius"/>
    </source>
</evidence>
<dbReference type="Proteomes" id="UP000238205">
    <property type="component" value="Unassembled WGS sequence"/>
</dbReference>
<accession>A0A2T0VM91</accession>
<name>A0A2T0VM91_9LACT</name>
<gene>
    <name evidence="2" type="ORF">CLV38_1721</name>
</gene>
<evidence type="ECO:0000313" key="2">
    <source>
        <dbReference type="EMBL" id="PRY71411.1"/>
    </source>
</evidence>
<evidence type="ECO:0000313" key="3">
    <source>
        <dbReference type="Proteomes" id="UP000238205"/>
    </source>
</evidence>
<dbReference type="EMBL" id="PVTO01000072">
    <property type="protein sequence ID" value="PRY71411.1"/>
    <property type="molecule type" value="Genomic_DNA"/>
</dbReference>
<comment type="caution">
    <text evidence="2">The sequence shown here is derived from an EMBL/GenBank/DDBJ whole genome shotgun (WGS) entry which is preliminary data.</text>
</comment>
<feature type="non-terminal residue" evidence="2">
    <location>
        <position position="1"/>
    </location>
</feature>
<organism evidence="2 3">
    <name type="scientific">Alkalibacterium olivapovliticus</name>
    <dbReference type="NCBI Taxonomy" id="99907"/>
    <lineage>
        <taxon>Bacteria</taxon>
        <taxon>Bacillati</taxon>
        <taxon>Bacillota</taxon>
        <taxon>Bacilli</taxon>
        <taxon>Lactobacillales</taxon>
        <taxon>Carnobacteriaceae</taxon>
        <taxon>Alkalibacterium</taxon>
    </lineage>
</organism>
<feature type="transmembrane region" description="Helical" evidence="1">
    <location>
        <begin position="83"/>
        <end position="103"/>
    </location>
</feature>
<keyword evidence="1" id="KW-1133">Transmembrane helix</keyword>
<dbReference type="RefSeq" id="WP_211295488.1">
    <property type="nucleotide sequence ID" value="NZ_PVTO01000072.1"/>
</dbReference>
<keyword evidence="1" id="KW-0472">Membrane</keyword>
<keyword evidence="1" id="KW-0812">Transmembrane</keyword>